<evidence type="ECO:0000313" key="2">
    <source>
        <dbReference type="EMBL" id="KAF9744138.1"/>
    </source>
</evidence>
<proteinExistence type="predicted"/>
<evidence type="ECO:0000313" key="3">
    <source>
        <dbReference type="Proteomes" id="UP000616885"/>
    </source>
</evidence>
<organism evidence="2 3">
    <name type="scientific">Bionectria ochroleuca</name>
    <name type="common">Gliocladium roseum</name>
    <dbReference type="NCBI Taxonomy" id="29856"/>
    <lineage>
        <taxon>Eukaryota</taxon>
        <taxon>Fungi</taxon>
        <taxon>Dikarya</taxon>
        <taxon>Ascomycota</taxon>
        <taxon>Pezizomycotina</taxon>
        <taxon>Sordariomycetes</taxon>
        <taxon>Hypocreomycetidae</taxon>
        <taxon>Hypocreales</taxon>
        <taxon>Bionectriaceae</taxon>
        <taxon>Clonostachys</taxon>
    </lineage>
</organism>
<dbReference type="AlphaFoldDB" id="A0A8H7K8P8"/>
<comment type="caution">
    <text evidence="2">The sequence shown here is derived from an EMBL/GenBank/DDBJ whole genome shotgun (WGS) entry which is preliminary data.</text>
</comment>
<reference evidence="2" key="1">
    <citation type="submission" date="2020-10" db="EMBL/GenBank/DDBJ databases">
        <title>High-Quality Genome Resource of Clonostachys rosea strain S41 by Oxford Nanopore Long-Read Sequencing.</title>
        <authorList>
            <person name="Wang H."/>
        </authorList>
    </citation>
    <scope>NUCLEOTIDE SEQUENCE</scope>
    <source>
        <strain evidence="2">S41</strain>
    </source>
</reference>
<gene>
    <name evidence="2" type="ORF">IM811_005718</name>
</gene>
<evidence type="ECO:0000256" key="1">
    <source>
        <dbReference type="SAM" id="SignalP"/>
    </source>
</evidence>
<accession>A0A8H7K8P8</accession>
<protein>
    <recommendedName>
        <fullName evidence="4">Secreted protein</fullName>
    </recommendedName>
</protein>
<name>A0A8H7K8P8_BIOOC</name>
<evidence type="ECO:0008006" key="4">
    <source>
        <dbReference type="Google" id="ProtNLM"/>
    </source>
</evidence>
<sequence>MLMSPLRASAAHLFLLAHESLVACVPALVALRRSLPSLVDVGAGRFAGQVEVSLLEEPPRVVRLGDVDHHGSVHLAICFVAEPMEFADRYVVLLAQDLHRPGQYVALRVQDSGAVGSVDLDRV</sequence>
<feature type="chain" id="PRO_5034002530" description="Secreted protein" evidence="1">
    <location>
        <begin position="25"/>
        <end position="123"/>
    </location>
</feature>
<dbReference type="Proteomes" id="UP000616885">
    <property type="component" value="Unassembled WGS sequence"/>
</dbReference>
<keyword evidence="1" id="KW-0732">Signal</keyword>
<dbReference type="EMBL" id="JADCTT010000015">
    <property type="protein sequence ID" value="KAF9744138.1"/>
    <property type="molecule type" value="Genomic_DNA"/>
</dbReference>
<feature type="signal peptide" evidence="1">
    <location>
        <begin position="1"/>
        <end position="24"/>
    </location>
</feature>